<feature type="chain" id="PRO_5026879737" evidence="1">
    <location>
        <begin position="19"/>
        <end position="291"/>
    </location>
</feature>
<gene>
    <name evidence="2" type="ORF">MCOR_51130</name>
</gene>
<evidence type="ECO:0000256" key="1">
    <source>
        <dbReference type="SAM" id="SignalP"/>
    </source>
</evidence>
<accession>A0A6J8EFI0</accession>
<feature type="signal peptide" evidence="1">
    <location>
        <begin position="1"/>
        <end position="18"/>
    </location>
</feature>
<evidence type="ECO:0000313" key="3">
    <source>
        <dbReference type="Proteomes" id="UP000507470"/>
    </source>
</evidence>
<dbReference type="InterPro" id="IPR036691">
    <property type="entry name" value="Endo/exonu/phosph_ase_sf"/>
</dbReference>
<dbReference type="EMBL" id="CACVKT020008942">
    <property type="protein sequence ID" value="CAC5418713.1"/>
    <property type="molecule type" value="Genomic_DNA"/>
</dbReference>
<dbReference type="SUPFAM" id="SSF56219">
    <property type="entry name" value="DNase I-like"/>
    <property type="match status" value="1"/>
</dbReference>
<protein>
    <submittedName>
        <fullName evidence="2">Uncharacterized protein</fullName>
    </submittedName>
</protein>
<dbReference type="OrthoDB" id="6128907at2759"/>
<evidence type="ECO:0000313" key="2">
    <source>
        <dbReference type="EMBL" id="CAC5418713.1"/>
    </source>
</evidence>
<organism evidence="2 3">
    <name type="scientific">Mytilus coruscus</name>
    <name type="common">Sea mussel</name>
    <dbReference type="NCBI Taxonomy" id="42192"/>
    <lineage>
        <taxon>Eukaryota</taxon>
        <taxon>Metazoa</taxon>
        <taxon>Spiralia</taxon>
        <taxon>Lophotrochozoa</taxon>
        <taxon>Mollusca</taxon>
        <taxon>Bivalvia</taxon>
        <taxon>Autobranchia</taxon>
        <taxon>Pteriomorphia</taxon>
        <taxon>Mytilida</taxon>
        <taxon>Mytiloidea</taxon>
        <taxon>Mytilidae</taxon>
        <taxon>Mytilinae</taxon>
        <taxon>Mytilus</taxon>
    </lineage>
</organism>
<proteinExistence type="predicted"/>
<name>A0A6J8EFI0_MYTCO</name>
<dbReference type="Proteomes" id="UP000507470">
    <property type="component" value="Unassembled WGS sequence"/>
</dbReference>
<dbReference type="Gene3D" id="3.60.10.10">
    <property type="entry name" value="Endonuclease/exonuclease/phosphatase"/>
    <property type="match status" value="1"/>
</dbReference>
<sequence length="291" mass="32682">MQTILCLLLLSLSLMSCAINDCPRYNISKGKCRRGKAKSFLAFNARLLSSVPNKDDRLKELSGALLTENADVVCLNQVFLQDDIQTLYDDIKQVYPNIYSSIHDGTTNNFLPSTTSPCSDVTFLLAFRCMEFNCSRTTAIKDIIECDAQNNCNFWNSISQECLSCLLTIGAQCLTKPSNMNVAGNVILSKFSIEKDESSFYASVKQVNRQGKLIVEIAGRTIVCTNLQTTLNDEYYEPETKTIFSTWAEENLKQAECILENFRRQGKVMLMGDLECGPEIPSNGIRKKHLR</sequence>
<keyword evidence="1" id="KW-0732">Signal</keyword>
<reference evidence="2 3" key="1">
    <citation type="submission" date="2020-06" db="EMBL/GenBank/DDBJ databases">
        <authorList>
            <person name="Li R."/>
            <person name="Bekaert M."/>
        </authorList>
    </citation>
    <scope>NUCLEOTIDE SEQUENCE [LARGE SCALE GENOMIC DNA]</scope>
    <source>
        <strain evidence="3">wild</strain>
    </source>
</reference>
<dbReference type="AlphaFoldDB" id="A0A6J8EFI0"/>
<keyword evidence="3" id="KW-1185">Reference proteome</keyword>